<dbReference type="InterPro" id="IPR010908">
    <property type="entry name" value="Longin_dom"/>
</dbReference>
<keyword evidence="6 10" id="KW-0472">Membrane</keyword>
<evidence type="ECO:0000313" key="14">
    <source>
        <dbReference type="Proteomes" id="UP001271007"/>
    </source>
</evidence>
<dbReference type="CDD" id="cd14824">
    <property type="entry name" value="Longin"/>
    <property type="match status" value="1"/>
</dbReference>
<protein>
    <recommendedName>
        <fullName evidence="7">Synaptobrevin homolog YKT6</fullName>
    </recommendedName>
</protein>
<evidence type="ECO:0000256" key="1">
    <source>
        <dbReference type="ARBA" id="ARBA00008025"/>
    </source>
</evidence>
<dbReference type="GO" id="GO:0016020">
    <property type="term" value="C:membrane"/>
    <property type="evidence" value="ECO:0007669"/>
    <property type="project" value="InterPro"/>
</dbReference>
<dbReference type="Gene3D" id="3.30.450.50">
    <property type="entry name" value="Longin domain"/>
    <property type="match status" value="1"/>
</dbReference>
<evidence type="ECO:0000256" key="8">
    <source>
        <dbReference type="ARBA" id="ARBA00046280"/>
    </source>
</evidence>
<dbReference type="InterPro" id="IPR011012">
    <property type="entry name" value="Longin-like_dom_sf"/>
</dbReference>
<dbReference type="InterPro" id="IPR051097">
    <property type="entry name" value="Synaptobrevin-like_transport"/>
</dbReference>
<dbReference type="PRINTS" id="PR00219">
    <property type="entry name" value="SYNAPTOBREVN"/>
</dbReference>
<dbReference type="InterPro" id="IPR001388">
    <property type="entry name" value="Synaptobrevin-like"/>
</dbReference>
<dbReference type="InterPro" id="IPR014347">
    <property type="entry name" value="Tautomerase/MIF_sf"/>
</dbReference>
<dbReference type="CDD" id="cd15843">
    <property type="entry name" value="R-SNARE"/>
    <property type="match status" value="1"/>
</dbReference>
<dbReference type="Pfam" id="PF00957">
    <property type="entry name" value="Synaptobrevin"/>
    <property type="match status" value="1"/>
</dbReference>
<dbReference type="InterPro" id="IPR042855">
    <property type="entry name" value="V_SNARE_CC"/>
</dbReference>
<dbReference type="GO" id="GO:0005737">
    <property type="term" value="C:cytoplasm"/>
    <property type="evidence" value="ECO:0007669"/>
    <property type="project" value="UniProtKB-ARBA"/>
</dbReference>
<evidence type="ECO:0000256" key="4">
    <source>
        <dbReference type="ARBA" id="ARBA00022927"/>
    </source>
</evidence>
<organism evidence="13 14">
    <name type="scientific">Extremus antarcticus</name>
    <dbReference type="NCBI Taxonomy" id="702011"/>
    <lineage>
        <taxon>Eukaryota</taxon>
        <taxon>Fungi</taxon>
        <taxon>Dikarya</taxon>
        <taxon>Ascomycota</taxon>
        <taxon>Pezizomycotina</taxon>
        <taxon>Dothideomycetes</taxon>
        <taxon>Dothideomycetidae</taxon>
        <taxon>Mycosphaerellales</taxon>
        <taxon>Extremaceae</taxon>
        <taxon>Extremus</taxon>
    </lineage>
</organism>
<dbReference type="Pfam" id="PF14832">
    <property type="entry name" value="Tautomerase_3"/>
    <property type="match status" value="1"/>
</dbReference>
<dbReference type="PROSITE" id="PS00417">
    <property type="entry name" value="SYNAPTOBREVIN"/>
    <property type="match status" value="1"/>
</dbReference>
<feature type="domain" description="V-SNARE coiled-coil homology" evidence="12">
    <location>
        <begin position="148"/>
        <end position="208"/>
    </location>
</feature>
<evidence type="ECO:0000256" key="10">
    <source>
        <dbReference type="SAM" id="Phobius"/>
    </source>
</evidence>
<dbReference type="GO" id="GO:0016192">
    <property type="term" value="P:vesicle-mediated transport"/>
    <property type="evidence" value="ECO:0007669"/>
    <property type="project" value="InterPro"/>
</dbReference>
<evidence type="ECO:0000256" key="7">
    <source>
        <dbReference type="ARBA" id="ARBA00026133"/>
    </source>
</evidence>
<dbReference type="FunFam" id="1.20.5.110:FF:000004">
    <property type="entry name" value="Vesicle-associated membrane protein 7"/>
    <property type="match status" value="1"/>
</dbReference>
<comment type="subcellular location">
    <subcellularLocation>
        <location evidence="8">Endomembrane system</location>
        <topology evidence="8">Single-pass type IV membrane protein</topology>
    </subcellularLocation>
</comment>
<evidence type="ECO:0000256" key="3">
    <source>
        <dbReference type="ARBA" id="ARBA00022692"/>
    </source>
</evidence>
<dbReference type="PANTHER" id="PTHR21136">
    <property type="entry name" value="SNARE PROTEINS"/>
    <property type="match status" value="1"/>
</dbReference>
<accession>A0AAJ0D9I5</accession>
<dbReference type="SUPFAM" id="SSF58038">
    <property type="entry name" value="SNARE fusion complex"/>
    <property type="match status" value="1"/>
</dbReference>
<keyword evidence="14" id="KW-1185">Reference proteome</keyword>
<evidence type="ECO:0000259" key="12">
    <source>
        <dbReference type="PROSITE" id="PS50892"/>
    </source>
</evidence>
<name>A0AAJ0D9I5_9PEZI</name>
<dbReference type="PROSITE" id="PS50892">
    <property type="entry name" value="V_SNARE"/>
    <property type="match status" value="1"/>
</dbReference>
<comment type="caution">
    <text evidence="13">The sequence shown here is derived from an EMBL/GenBank/DDBJ whole genome shotgun (WGS) entry which is preliminary data.</text>
</comment>
<evidence type="ECO:0000256" key="9">
    <source>
        <dbReference type="PROSITE-ProRule" id="PRU00290"/>
    </source>
</evidence>
<evidence type="ECO:0000256" key="5">
    <source>
        <dbReference type="ARBA" id="ARBA00022989"/>
    </source>
</evidence>
<dbReference type="PROSITE" id="PS50859">
    <property type="entry name" value="LONGIN"/>
    <property type="match status" value="1"/>
</dbReference>
<dbReference type="PANTHER" id="PTHR21136:SF168">
    <property type="entry name" value="VESICLE-ASSOCIATED MEMBRANE PROTEIN 9"/>
    <property type="match status" value="1"/>
</dbReference>
<keyword evidence="2" id="KW-0813">Transport</keyword>
<dbReference type="FunFam" id="3.30.450.50:FF:000017">
    <property type="entry name" value="Synaptobrevin-like protein Sybl1"/>
    <property type="match status" value="1"/>
</dbReference>
<dbReference type="EMBL" id="JAWDJX010000037">
    <property type="protein sequence ID" value="KAK3049728.1"/>
    <property type="molecule type" value="Genomic_DNA"/>
</dbReference>
<evidence type="ECO:0000256" key="2">
    <source>
        <dbReference type="ARBA" id="ARBA00022448"/>
    </source>
</evidence>
<evidence type="ECO:0000256" key="6">
    <source>
        <dbReference type="ARBA" id="ARBA00023136"/>
    </source>
</evidence>
<evidence type="ECO:0000313" key="13">
    <source>
        <dbReference type="EMBL" id="KAK3049728.1"/>
    </source>
</evidence>
<reference evidence="13" key="1">
    <citation type="submission" date="2023-04" db="EMBL/GenBank/DDBJ databases">
        <title>Black Yeasts Isolated from many extreme environments.</title>
        <authorList>
            <person name="Coleine C."/>
            <person name="Stajich J.E."/>
            <person name="Selbmann L."/>
        </authorList>
    </citation>
    <scope>NUCLEOTIDE SEQUENCE</scope>
    <source>
        <strain evidence="13">CCFEE 5312</strain>
    </source>
</reference>
<comment type="similarity">
    <text evidence="1">Belongs to the synaptobrevin family.</text>
</comment>
<dbReference type="Pfam" id="PF13774">
    <property type="entry name" value="Longin"/>
    <property type="match status" value="1"/>
</dbReference>
<dbReference type="Gene3D" id="1.20.5.110">
    <property type="match status" value="1"/>
</dbReference>
<keyword evidence="9" id="KW-0175">Coiled coil</keyword>
<gene>
    <name evidence="13" type="ORF">LTR09_008904</name>
</gene>
<dbReference type="AlphaFoldDB" id="A0AAJ0D9I5"/>
<dbReference type="SMART" id="SM01270">
    <property type="entry name" value="Longin"/>
    <property type="match status" value="1"/>
</dbReference>
<dbReference type="Gene3D" id="3.30.429.10">
    <property type="entry name" value="Macrophage Migration Inhibitory Factor"/>
    <property type="match status" value="1"/>
</dbReference>
<feature type="transmembrane region" description="Helical" evidence="10">
    <location>
        <begin position="212"/>
        <end position="230"/>
    </location>
</feature>
<feature type="domain" description="Longin" evidence="11">
    <location>
        <begin position="11"/>
        <end position="135"/>
    </location>
</feature>
<dbReference type="GO" id="GO:0012505">
    <property type="term" value="C:endomembrane system"/>
    <property type="evidence" value="ECO:0007669"/>
    <property type="project" value="UniProtKB-SubCell"/>
</dbReference>
<dbReference type="Proteomes" id="UP001271007">
    <property type="component" value="Unassembled WGS sequence"/>
</dbReference>
<sequence length="470" mass="52040">MASSSTPASPLLYGCIAYHSTILAEHTSSAISGTSSLASIILPKIDHNTPQKVDQHNIHYIADAPPSVSSSDGLSGGGLTYLVVAKGDFSRRISFGYLVEIKKRFLKEYDAERTNFSSLPAYGAAAFNSQLKQLMVEYGTTKAGQNDAFANVQNELDNVRGIMTENIERVLERGERIDLLVDKTDKLGGSARDFRVRSKGLRRRMWWKNMKLMVLLVVVVIFLVYLMVGFGCGLPGEYRFGLGEDVLAMEASRSRLDIYLAATLTAFSVIRKEHLNMPFYEVYHCCPLSISQQDELAAAITTIHANKFTALRNFVNVAFKDVNDAPRYVAGKRQTSNQIFAWVRTGPTRTHEDWEDLIRQIEHAWGSVCGLPLPQAKGRTPPDTSLRGVVVMGGLVAAMESGFMIPAAGGDAQWMRENWAVFKEKADAGEQEFVDLVEDARSRGLVEDVGEADKREQKRIEEMLGWGDAA</sequence>
<dbReference type="InterPro" id="IPR028116">
    <property type="entry name" value="Cis-CaaD-like"/>
</dbReference>
<keyword evidence="4" id="KW-0653">Protein transport</keyword>
<keyword evidence="5 10" id="KW-1133">Transmembrane helix</keyword>
<evidence type="ECO:0000259" key="11">
    <source>
        <dbReference type="PROSITE" id="PS50859"/>
    </source>
</evidence>
<keyword evidence="3 10" id="KW-0812">Transmembrane</keyword>
<dbReference type="GO" id="GO:0015031">
    <property type="term" value="P:protein transport"/>
    <property type="evidence" value="ECO:0007669"/>
    <property type="project" value="UniProtKB-KW"/>
</dbReference>
<dbReference type="SUPFAM" id="SSF64356">
    <property type="entry name" value="SNARE-like"/>
    <property type="match status" value="1"/>
</dbReference>
<proteinExistence type="inferred from homology"/>